<reference evidence="4" key="1">
    <citation type="submission" date="2021-01" db="EMBL/GenBank/DDBJ databases">
        <authorList>
            <person name="Corre E."/>
            <person name="Pelletier E."/>
            <person name="Niang G."/>
            <person name="Scheremetjew M."/>
            <person name="Finn R."/>
            <person name="Kale V."/>
            <person name="Holt S."/>
            <person name="Cochrane G."/>
            <person name="Meng A."/>
            <person name="Brown T."/>
            <person name="Cohen L."/>
        </authorList>
    </citation>
    <scope>NUCLEOTIDE SEQUENCE</scope>
    <source>
        <strain evidence="4">CCMP1661</strain>
    </source>
</reference>
<feature type="transmembrane region" description="Helical" evidence="2">
    <location>
        <begin position="83"/>
        <end position="104"/>
    </location>
</feature>
<dbReference type="AlphaFoldDB" id="A0A7S2USJ9"/>
<keyword evidence="2" id="KW-0812">Transmembrane</keyword>
<keyword evidence="2" id="KW-0472">Membrane</keyword>
<feature type="signal peptide" evidence="3">
    <location>
        <begin position="1"/>
        <end position="21"/>
    </location>
</feature>
<organism evidence="4">
    <name type="scientific">Fibrocapsa japonica</name>
    <dbReference type="NCBI Taxonomy" id="94617"/>
    <lineage>
        <taxon>Eukaryota</taxon>
        <taxon>Sar</taxon>
        <taxon>Stramenopiles</taxon>
        <taxon>Ochrophyta</taxon>
        <taxon>Raphidophyceae</taxon>
        <taxon>Chattonellales</taxon>
        <taxon>Chattonellaceae</taxon>
        <taxon>Fibrocapsa</taxon>
    </lineage>
</organism>
<name>A0A7S2USJ9_9STRA</name>
<evidence type="ECO:0000256" key="1">
    <source>
        <dbReference type="SAM" id="MobiDB-lite"/>
    </source>
</evidence>
<accession>A0A7S2USJ9</accession>
<keyword evidence="3" id="KW-0732">Signal</keyword>
<feature type="compositionally biased region" description="Basic and acidic residues" evidence="1">
    <location>
        <begin position="165"/>
        <end position="179"/>
    </location>
</feature>
<keyword evidence="2" id="KW-1133">Transmembrane helix</keyword>
<feature type="region of interest" description="Disordered" evidence="1">
    <location>
        <begin position="154"/>
        <end position="179"/>
    </location>
</feature>
<feature type="compositionally biased region" description="Basic residues" evidence="1">
    <location>
        <begin position="154"/>
        <end position="164"/>
    </location>
</feature>
<evidence type="ECO:0000256" key="2">
    <source>
        <dbReference type="SAM" id="Phobius"/>
    </source>
</evidence>
<dbReference type="EMBL" id="HBHR01001416">
    <property type="protein sequence ID" value="CAD9858016.1"/>
    <property type="molecule type" value="Transcribed_RNA"/>
</dbReference>
<evidence type="ECO:0000313" key="4">
    <source>
        <dbReference type="EMBL" id="CAD9858016.1"/>
    </source>
</evidence>
<evidence type="ECO:0000256" key="3">
    <source>
        <dbReference type="SAM" id="SignalP"/>
    </source>
</evidence>
<sequence length="179" mass="19860">MIYRAFSLAAFLLAISQPCIGFQSGINGLTALRTSSRIPLHTSAATLKVARSDVWGMLVSEAADPGLTMEEAADPVVRTVVDFLAYSAAGLLLFITIAAATIAFKNWRMTESMKNFDFEGAQKKLITSDSDYDPLENLDSEPIEGNRWARRGQLKQLKKQRKAQKLREREAKSDMELES</sequence>
<gene>
    <name evidence="4" type="ORF">FJAP1339_LOCUS534</name>
</gene>
<proteinExistence type="predicted"/>
<feature type="chain" id="PRO_5030521966" evidence="3">
    <location>
        <begin position="22"/>
        <end position="179"/>
    </location>
</feature>
<protein>
    <submittedName>
        <fullName evidence="4">Uncharacterized protein</fullName>
    </submittedName>
</protein>